<dbReference type="InterPro" id="IPR000045">
    <property type="entry name" value="Prepilin_IV_endopep_pep"/>
</dbReference>
<proteinExistence type="inferred from homology"/>
<evidence type="ECO:0000313" key="4">
    <source>
        <dbReference type="EMBL" id="MBO1075022.1"/>
    </source>
</evidence>
<feature type="transmembrane region" description="Helical" evidence="2">
    <location>
        <begin position="160"/>
        <end position="183"/>
    </location>
</feature>
<keyword evidence="2" id="KW-1133">Transmembrane helix</keyword>
<evidence type="ECO:0000313" key="5">
    <source>
        <dbReference type="Proteomes" id="UP001518990"/>
    </source>
</evidence>
<keyword evidence="5" id="KW-1185">Reference proteome</keyword>
<evidence type="ECO:0000256" key="1">
    <source>
        <dbReference type="ARBA" id="ARBA00005801"/>
    </source>
</evidence>
<dbReference type="EMBL" id="JACTNF010000009">
    <property type="protein sequence ID" value="MBO1075022.1"/>
    <property type="molecule type" value="Genomic_DNA"/>
</dbReference>
<feature type="transmembrane region" description="Helical" evidence="2">
    <location>
        <begin position="57"/>
        <end position="76"/>
    </location>
</feature>
<gene>
    <name evidence="4" type="ORF">IAI60_10420</name>
</gene>
<feature type="transmembrane region" description="Helical" evidence="2">
    <location>
        <begin position="81"/>
        <end position="98"/>
    </location>
</feature>
<keyword evidence="2" id="KW-0472">Membrane</keyword>
<dbReference type="Proteomes" id="UP001518990">
    <property type="component" value="Unassembled WGS sequence"/>
</dbReference>
<dbReference type="RefSeq" id="WP_207446948.1">
    <property type="nucleotide sequence ID" value="NZ_CP061091.1"/>
</dbReference>
<evidence type="ECO:0000256" key="2">
    <source>
        <dbReference type="SAM" id="Phobius"/>
    </source>
</evidence>
<feature type="domain" description="Prepilin type IV endopeptidase peptidase" evidence="3">
    <location>
        <begin position="39"/>
        <end position="145"/>
    </location>
</feature>
<keyword evidence="2" id="KW-0812">Transmembrane</keyword>
<feature type="transmembrane region" description="Helical" evidence="2">
    <location>
        <begin position="118"/>
        <end position="148"/>
    </location>
</feature>
<comment type="caution">
    <text evidence="4">The sequence shown here is derived from an EMBL/GenBank/DDBJ whole genome shotgun (WGS) entry which is preliminary data.</text>
</comment>
<comment type="similarity">
    <text evidence="1">Belongs to the peptidase A24 family.</text>
</comment>
<dbReference type="PANTHER" id="PTHR30487:SF0">
    <property type="entry name" value="PREPILIN LEADER PEPTIDASE_N-METHYLTRANSFERASE-RELATED"/>
    <property type="match status" value="1"/>
</dbReference>
<sequence length="185" mass="19024">MLSISRQNAGRRAIPLLCAMLLAPLAALLPPAAWPAAAVFGALLLALGWIDLRSGLVHAALVLPLVLAGLASAALLGPERLLAATAGAALGYLAFRLIESVFRRLRGHDGLGRGDAWMLGAAGAWVGPGGLAPLVTAAAALALLLVWLRDRRLAQDAEIPFVPALSAAAWVSWILAGGAPSWMPL</sequence>
<dbReference type="PANTHER" id="PTHR30487">
    <property type="entry name" value="TYPE 4 PREPILIN-LIKE PROTEINS LEADER PEPTIDE-PROCESSING ENZYME"/>
    <property type="match status" value="1"/>
</dbReference>
<protein>
    <submittedName>
        <fullName evidence="4">Prepilin peptidase</fullName>
    </submittedName>
</protein>
<evidence type="ECO:0000259" key="3">
    <source>
        <dbReference type="Pfam" id="PF01478"/>
    </source>
</evidence>
<dbReference type="InterPro" id="IPR050882">
    <property type="entry name" value="Prepilin_peptidase/N-MTase"/>
</dbReference>
<dbReference type="Gene3D" id="1.20.120.1220">
    <property type="match status" value="1"/>
</dbReference>
<dbReference type="Pfam" id="PF01478">
    <property type="entry name" value="Peptidase_A24"/>
    <property type="match status" value="1"/>
</dbReference>
<name>A0ABS3KC29_9PROT</name>
<organism evidence="4 5">
    <name type="scientific">Roseomonas marmotae</name>
    <dbReference type="NCBI Taxonomy" id="2768161"/>
    <lineage>
        <taxon>Bacteria</taxon>
        <taxon>Pseudomonadati</taxon>
        <taxon>Pseudomonadota</taxon>
        <taxon>Alphaproteobacteria</taxon>
        <taxon>Acetobacterales</taxon>
        <taxon>Roseomonadaceae</taxon>
        <taxon>Roseomonas</taxon>
    </lineage>
</organism>
<accession>A0ABS3KC29</accession>
<reference evidence="4 5" key="1">
    <citation type="submission" date="2020-09" db="EMBL/GenBank/DDBJ databases">
        <title>Roseomonas.</title>
        <authorList>
            <person name="Zhu W."/>
        </authorList>
    </citation>
    <scope>NUCLEOTIDE SEQUENCE [LARGE SCALE GENOMIC DNA]</scope>
    <source>
        <strain evidence="4 5">1311</strain>
    </source>
</reference>